<evidence type="ECO:0000259" key="1">
    <source>
        <dbReference type="PROSITE" id="PS50181"/>
    </source>
</evidence>
<comment type="caution">
    <text evidence="2">The sequence shown here is derived from an EMBL/GenBank/DDBJ whole genome shotgun (WGS) entry which is preliminary data.</text>
</comment>
<name>A0A8S2D3M7_9BILA</name>
<reference evidence="2" key="1">
    <citation type="submission" date="2021-02" db="EMBL/GenBank/DDBJ databases">
        <authorList>
            <person name="Nowell W R."/>
        </authorList>
    </citation>
    <scope>NUCLEOTIDE SEQUENCE</scope>
</reference>
<dbReference type="AlphaFoldDB" id="A0A8S2D3M7"/>
<protein>
    <recommendedName>
        <fullName evidence="1">F-box domain-containing protein</fullName>
    </recommendedName>
</protein>
<dbReference type="InterPro" id="IPR001810">
    <property type="entry name" value="F-box_dom"/>
</dbReference>
<accession>A0A8S2D3M7</accession>
<feature type="domain" description="F-box" evidence="1">
    <location>
        <begin position="2"/>
        <end position="49"/>
    </location>
</feature>
<dbReference type="Proteomes" id="UP000682733">
    <property type="component" value="Unassembled WGS sequence"/>
</dbReference>
<proteinExistence type="predicted"/>
<organism evidence="2 4">
    <name type="scientific">Didymodactylos carnosus</name>
    <dbReference type="NCBI Taxonomy" id="1234261"/>
    <lineage>
        <taxon>Eukaryota</taxon>
        <taxon>Metazoa</taxon>
        <taxon>Spiralia</taxon>
        <taxon>Gnathifera</taxon>
        <taxon>Rotifera</taxon>
        <taxon>Eurotatoria</taxon>
        <taxon>Bdelloidea</taxon>
        <taxon>Philodinida</taxon>
        <taxon>Philodinidae</taxon>
        <taxon>Didymodactylos</taxon>
    </lineage>
</organism>
<gene>
    <name evidence="2" type="ORF">OVA965_LOCUS8085</name>
    <name evidence="3" type="ORF">TMI583_LOCUS8081</name>
</gene>
<sequence>MSFVLELLPNELLLEIFNYIQPIHLHRAFFDLNSRINSLLQHDHQWKIYLWTNCSNYKYLCQHVLPIFWKQITYLSVRTHDLEARVPLLNFVNLKSLVLRCDYPYDFIFPLLLILKQLTSLHLLTEHYNSCDHSQLLTHPTLKRITLINVCLTEFNFKQIESIRSSNIEYLKIKPCSFINLNLLLRHLPQLKYGNFTLPARSMRYPLVMENTTIFNLIYLKLDVISLEFNHLKQLLSRVPNLIYLSFASTSNEFFIDGHQWQCLLEKLVNLKMFNLNMKNWYNKATDEIKESFKTKFWIDEHPKQI</sequence>
<evidence type="ECO:0000313" key="2">
    <source>
        <dbReference type="EMBL" id="CAF0870095.1"/>
    </source>
</evidence>
<dbReference type="Proteomes" id="UP000677228">
    <property type="component" value="Unassembled WGS sequence"/>
</dbReference>
<dbReference type="PROSITE" id="PS50181">
    <property type="entry name" value="FBOX"/>
    <property type="match status" value="1"/>
</dbReference>
<evidence type="ECO:0000313" key="4">
    <source>
        <dbReference type="Proteomes" id="UP000677228"/>
    </source>
</evidence>
<dbReference type="EMBL" id="CAJNOK010002665">
    <property type="protein sequence ID" value="CAF0870095.1"/>
    <property type="molecule type" value="Genomic_DNA"/>
</dbReference>
<evidence type="ECO:0000313" key="3">
    <source>
        <dbReference type="EMBL" id="CAF3654887.1"/>
    </source>
</evidence>
<dbReference type="EMBL" id="CAJOBA010002666">
    <property type="protein sequence ID" value="CAF3654887.1"/>
    <property type="molecule type" value="Genomic_DNA"/>
</dbReference>